<name>A0A8D8FLD6_CULPI</name>
<protein>
    <submittedName>
        <fullName evidence="1">(northern house mosquito) hypothetical protein</fullName>
    </submittedName>
</protein>
<proteinExistence type="predicted"/>
<organism evidence="1">
    <name type="scientific">Culex pipiens</name>
    <name type="common">House mosquito</name>
    <dbReference type="NCBI Taxonomy" id="7175"/>
    <lineage>
        <taxon>Eukaryota</taxon>
        <taxon>Metazoa</taxon>
        <taxon>Ecdysozoa</taxon>
        <taxon>Arthropoda</taxon>
        <taxon>Hexapoda</taxon>
        <taxon>Insecta</taxon>
        <taxon>Pterygota</taxon>
        <taxon>Neoptera</taxon>
        <taxon>Endopterygota</taxon>
        <taxon>Diptera</taxon>
        <taxon>Nematocera</taxon>
        <taxon>Culicoidea</taxon>
        <taxon>Culicidae</taxon>
        <taxon>Culicinae</taxon>
        <taxon>Culicini</taxon>
        <taxon>Culex</taxon>
        <taxon>Culex</taxon>
    </lineage>
</organism>
<evidence type="ECO:0000313" key="1">
    <source>
        <dbReference type="EMBL" id="CAG6475646.1"/>
    </source>
</evidence>
<accession>A0A8D8FLD6</accession>
<dbReference type="EMBL" id="HBUE01077039">
    <property type="protein sequence ID" value="CAG6475646.1"/>
    <property type="molecule type" value="Transcribed_RNA"/>
</dbReference>
<dbReference type="AlphaFoldDB" id="A0A8D8FLD6"/>
<sequence>MVTIWERSQSSCGRLSQRYMSKCLEDTIQDPDILTTRQYGKTVTVILWKIISKIHVKMVKYTIQDPDILTTRQYGKTATIILWKIISKIHVKMSGGVRVCRVDSRSRHPNH</sequence>
<reference evidence="1" key="1">
    <citation type="submission" date="2021-05" db="EMBL/GenBank/DDBJ databases">
        <authorList>
            <person name="Alioto T."/>
            <person name="Alioto T."/>
            <person name="Gomez Garrido J."/>
        </authorList>
    </citation>
    <scope>NUCLEOTIDE SEQUENCE</scope>
</reference>